<keyword evidence="3" id="KW-0560">Oxidoreductase</keyword>
<dbReference type="Proteomes" id="UP000070444">
    <property type="component" value="Unassembled WGS sequence"/>
</dbReference>
<protein>
    <submittedName>
        <fullName evidence="6">Clavaminate synthase-like protein</fullName>
    </submittedName>
</protein>
<dbReference type="PANTHER" id="PTHR10209">
    <property type="entry name" value="OXIDOREDUCTASE, 2OG-FE II OXYGENASE FAMILY PROTEIN"/>
    <property type="match status" value="1"/>
</dbReference>
<dbReference type="InterPro" id="IPR044861">
    <property type="entry name" value="IPNS-like_FE2OG_OXY"/>
</dbReference>
<organism evidence="6 7">
    <name type="scientific">Conidiobolus coronatus (strain ATCC 28846 / CBS 209.66 / NRRL 28638)</name>
    <name type="common">Delacroixia coronata</name>
    <dbReference type="NCBI Taxonomy" id="796925"/>
    <lineage>
        <taxon>Eukaryota</taxon>
        <taxon>Fungi</taxon>
        <taxon>Fungi incertae sedis</taxon>
        <taxon>Zoopagomycota</taxon>
        <taxon>Entomophthoromycotina</taxon>
        <taxon>Entomophthoromycetes</taxon>
        <taxon>Entomophthorales</taxon>
        <taxon>Ancylistaceae</taxon>
        <taxon>Conidiobolus</taxon>
    </lineage>
</organism>
<feature type="domain" description="Isopenicillin N synthase-like Fe(2+) 2OG dioxygenase" evidence="5">
    <location>
        <begin position="189"/>
        <end position="309"/>
    </location>
</feature>
<dbReference type="EMBL" id="KQ964947">
    <property type="protein sequence ID" value="KXN65207.1"/>
    <property type="molecule type" value="Genomic_DNA"/>
</dbReference>
<dbReference type="GO" id="GO:0016491">
    <property type="term" value="F:oxidoreductase activity"/>
    <property type="evidence" value="ECO:0007669"/>
    <property type="project" value="UniProtKB-KW"/>
</dbReference>
<comment type="similarity">
    <text evidence="1">Belongs to the iron/ascorbate-dependent oxidoreductase family.</text>
</comment>
<dbReference type="PANTHER" id="PTHR10209:SF874">
    <property type="entry name" value="2-OXOGLUTARATE (2OG) AND FE(II)-DEPENDENT OXYGENASE SUPERFAMILY PROTEIN"/>
    <property type="match status" value="1"/>
</dbReference>
<gene>
    <name evidence="6" type="ORF">CONCODRAFT_13294</name>
</gene>
<dbReference type="Pfam" id="PF03171">
    <property type="entry name" value="2OG-FeII_Oxy"/>
    <property type="match status" value="1"/>
</dbReference>
<evidence type="ECO:0000256" key="4">
    <source>
        <dbReference type="ARBA" id="ARBA00023004"/>
    </source>
</evidence>
<dbReference type="OMA" id="HQPDPKC"/>
<sequence length="358" mass="40129">MVASVVDLPVIDFAPYLNDPKSPEAIAECKKAAESLIKYGTLTLRDPRVKEEYNESFLDTMENYFEQPYDTKLEDARPEHSYQVGVTPENVEDPRCKTDPICQDIVHNMPEESKPLPTDQPDCKWRFFWKMGEGKNDSKFEKMEPVIPKAFPEWSTTMNTWGGLMKTAVTTLTEMIAVGLDLPHDAFTNYTKYGPHLLAPTGSDLGKNGSLDTVLAGFHYDLNFLTIHGKSRYPGLNIWARNSPLKIAVKVPTGCLLVQAGKELEYLTGGKILAGYHEVVVNEKTIQAIENAKANGKSTWRISSTFFLHVGLDETLKPILPESISESNPDFEKIKAKYPTVLTGDYLANELRGINLKH</sequence>
<dbReference type="STRING" id="796925.A0A137NR12"/>
<keyword evidence="7" id="KW-1185">Reference proteome</keyword>
<dbReference type="OrthoDB" id="10248513at2759"/>
<dbReference type="InterPro" id="IPR027443">
    <property type="entry name" value="IPNS-like_sf"/>
</dbReference>
<name>A0A137NR12_CONC2</name>
<evidence type="ECO:0000256" key="2">
    <source>
        <dbReference type="ARBA" id="ARBA00022723"/>
    </source>
</evidence>
<dbReference type="GO" id="GO:0046872">
    <property type="term" value="F:metal ion binding"/>
    <property type="evidence" value="ECO:0007669"/>
    <property type="project" value="UniProtKB-KW"/>
</dbReference>
<evidence type="ECO:0000256" key="3">
    <source>
        <dbReference type="ARBA" id="ARBA00023002"/>
    </source>
</evidence>
<evidence type="ECO:0000313" key="6">
    <source>
        <dbReference type="EMBL" id="KXN65207.1"/>
    </source>
</evidence>
<keyword evidence="2" id="KW-0479">Metal-binding</keyword>
<evidence type="ECO:0000256" key="1">
    <source>
        <dbReference type="ARBA" id="ARBA00008056"/>
    </source>
</evidence>
<proteinExistence type="inferred from homology"/>
<dbReference type="Gene3D" id="2.60.120.330">
    <property type="entry name" value="B-lactam Antibiotic, Isopenicillin N Synthase, Chain"/>
    <property type="match status" value="1"/>
</dbReference>
<evidence type="ECO:0000313" key="7">
    <source>
        <dbReference type="Proteomes" id="UP000070444"/>
    </source>
</evidence>
<dbReference type="AlphaFoldDB" id="A0A137NR12"/>
<reference evidence="6 7" key="1">
    <citation type="journal article" date="2015" name="Genome Biol. Evol.">
        <title>Phylogenomic analyses indicate that early fungi evolved digesting cell walls of algal ancestors of land plants.</title>
        <authorList>
            <person name="Chang Y."/>
            <person name="Wang S."/>
            <person name="Sekimoto S."/>
            <person name="Aerts A.L."/>
            <person name="Choi C."/>
            <person name="Clum A."/>
            <person name="LaButti K.M."/>
            <person name="Lindquist E.A."/>
            <person name="Yee Ngan C."/>
            <person name="Ohm R.A."/>
            <person name="Salamov A.A."/>
            <person name="Grigoriev I.V."/>
            <person name="Spatafora J.W."/>
            <person name="Berbee M.L."/>
        </authorList>
    </citation>
    <scope>NUCLEOTIDE SEQUENCE [LARGE SCALE GENOMIC DNA]</scope>
    <source>
        <strain evidence="6 7">NRRL 28638</strain>
    </source>
</reference>
<accession>A0A137NR12</accession>
<evidence type="ECO:0000259" key="5">
    <source>
        <dbReference type="Pfam" id="PF03171"/>
    </source>
</evidence>
<dbReference type="SUPFAM" id="SSF51197">
    <property type="entry name" value="Clavaminate synthase-like"/>
    <property type="match status" value="1"/>
</dbReference>
<keyword evidence="4" id="KW-0408">Iron</keyword>